<accession>A0A1D2JMZ0</accession>
<dbReference type="VEuPathDB" id="FungiDB:PADG_11764"/>
<gene>
    <name evidence="1" type="ORF">ACO22_00943</name>
</gene>
<dbReference type="EMBL" id="LZYO01000021">
    <property type="protein sequence ID" value="ODH43971.1"/>
    <property type="molecule type" value="Genomic_DNA"/>
</dbReference>
<reference evidence="1 2" key="1">
    <citation type="submission" date="2016-06" db="EMBL/GenBank/DDBJ databases">
        <authorList>
            <person name="Kjaerup R.B."/>
            <person name="Dalgaard T.S."/>
            <person name="Juul-Madsen H.R."/>
        </authorList>
    </citation>
    <scope>NUCLEOTIDE SEQUENCE [LARGE SCALE GENOMIC DNA]</scope>
    <source>
        <strain evidence="1 2">Pb300</strain>
    </source>
</reference>
<comment type="caution">
    <text evidence="1">The sequence shown here is derived from an EMBL/GenBank/DDBJ whole genome shotgun (WGS) entry which is preliminary data.</text>
</comment>
<organism evidence="1 2">
    <name type="scientific">Paracoccidioides brasiliensis</name>
    <dbReference type="NCBI Taxonomy" id="121759"/>
    <lineage>
        <taxon>Eukaryota</taxon>
        <taxon>Fungi</taxon>
        <taxon>Dikarya</taxon>
        <taxon>Ascomycota</taxon>
        <taxon>Pezizomycotina</taxon>
        <taxon>Eurotiomycetes</taxon>
        <taxon>Eurotiomycetidae</taxon>
        <taxon>Onygenales</taxon>
        <taxon>Ajellomycetaceae</taxon>
        <taxon>Paracoccidioides</taxon>
    </lineage>
</organism>
<protein>
    <submittedName>
        <fullName evidence="1">Uncharacterized protein</fullName>
    </submittedName>
</protein>
<proteinExistence type="predicted"/>
<evidence type="ECO:0000313" key="1">
    <source>
        <dbReference type="EMBL" id="ODH43971.1"/>
    </source>
</evidence>
<dbReference type="Proteomes" id="UP000242814">
    <property type="component" value="Unassembled WGS sequence"/>
</dbReference>
<evidence type="ECO:0000313" key="2">
    <source>
        <dbReference type="Proteomes" id="UP000242814"/>
    </source>
</evidence>
<dbReference type="AlphaFoldDB" id="A0A1D2JMZ0"/>
<dbReference type="VEuPathDB" id="FungiDB:PABG_11269"/>
<sequence length="85" mass="9288">MENQTINSEWPGVSSAAKDCGTGLFQFPEATAVPGRMQPCRQAPSNRRNGAKRPHWTEYVNYKRGSHPDCVQRVPAQGPTAAAYG</sequence>
<name>A0A1D2JMZ0_PARBR</name>